<keyword evidence="5" id="KW-1185">Reference proteome</keyword>
<dbReference type="EMBL" id="JAGETZ010000018">
    <property type="protein sequence ID" value="MBO2012571.1"/>
    <property type="molecule type" value="Genomic_DNA"/>
</dbReference>
<reference evidence="4 5" key="1">
    <citation type="submission" date="2021-03" db="EMBL/GenBank/DDBJ databases">
        <authorList>
            <person name="Kim M.K."/>
        </authorList>
    </citation>
    <scope>NUCLEOTIDE SEQUENCE [LARGE SCALE GENOMIC DNA]</scope>
    <source>
        <strain evidence="4 5">BT442</strain>
    </source>
</reference>
<accession>A0ABS3QMT2</accession>
<gene>
    <name evidence="4" type="ORF">J4E00_26150</name>
</gene>
<dbReference type="InterPro" id="IPR050807">
    <property type="entry name" value="TransReg_Diox_bact_type"/>
</dbReference>
<dbReference type="InterPro" id="IPR001387">
    <property type="entry name" value="Cro/C1-type_HTH"/>
</dbReference>
<feature type="coiled-coil region" evidence="2">
    <location>
        <begin position="192"/>
        <end position="219"/>
    </location>
</feature>
<dbReference type="PANTHER" id="PTHR46797">
    <property type="entry name" value="HTH-TYPE TRANSCRIPTIONAL REGULATOR"/>
    <property type="match status" value="1"/>
</dbReference>
<dbReference type="SMART" id="SM00530">
    <property type="entry name" value="HTH_XRE"/>
    <property type="match status" value="2"/>
</dbReference>
<organism evidence="4 5">
    <name type="scientific">Hymenobacter negativus</name>
    <dbReference type="NCBI Taxonomy" id="2795026"/>
    <lineage>
        <taxon>Bacteria</taxon>
        <taxon>Pseudomonadati</taxon>
        <taxon>Bacteroidota</taxon>
        <taxon>Cytophagia</taxon>
        <taxon>Cytophagales</taxon>
        <taxon>Hymenobacteraceae</taxon>
        <taxon>Hymenobacter</taxon>
    </lineage>
</organism>
<dbReference type="CDD" id="cd00093">
    <property type="entry name" value="HTH_XRE"/>
    <property type="match status" value="2"/>
</dbReference>
<evidence type="ECO:0000313" key="5">
    <source>
        <dbReference type="Proteomes" id="UP000664369"/>
    </source>
</evidence>
<evidence type="ECO:0000256" key="2">
    <source>
        <dbReference type="SAM" id="Coils"/>
    </source>
</evidence>
<dbReference type="Pfam" id="PF12844">
    <property type="entry name" value="HTH_19"/>
    <property type="match status" value="1"/>
</dbReference>
<dbReference type="InterPro" id="IPR010982">
    <property type="entry name" value="Lambda_DNA-bd_dom_sf"/>
</dbReference>
<protein>
    <submittedName>
        <fullName evidence="4">Helix-turn-helix transcriptional regulator</fullName>
    </submittedName>
</protein>
<comment type="caution">
    <text evidence="4">The sequence shown here is derived from an EMBL/GenBank/DDBJ whole genome shotgun (WGS) entry which is preliminary data.</text>
</comment>
<feature type="domain" description="HTH cro/C1-type" evidence="3">
    <location>
        <begin position="44"/>
        <end position="100"/>
    </location>
</feature>
<keyword evidence="2" id="KW-0175">Coiled coil</keyword>
<dbReference type="PROSITE" id="PS50943">
    <property type="entry name" value="HTH_CROC1"/>
    <property type="match status" value="2"/>
</dbReference>
<dbReference type="Proteomes" id="UP000664369">
    <property type="component" value="Unassembled WGS sequence"/>
</dbReference>
<dbReference type="PANTHER" id="PTHR46797:SF1">
    <property type="entry name" value="METHYLPHOSPHONATE SYNTHASE"/>
    <property type="match status" value="1"/>
</dbReference>
<sequence>MNEQPVPAGGTAFLAAPTPPSIDATTALTAWAADPAATRLREFIKSYRLAHKPKLTQLELSRMLGYTYSIVTAWENGTRIILASQLVAWAQALDVPEREVVPFVAVARPDGAGHGATGSRMDAEVNARLKWLRKELRFSLREMANMTGISAGHLQRIESNQSNVSVAQVRNIHQKLKVSYEWLIDGTGTWDLRDFNEELARLRRENQLLEQLRQLHASQSR</sequence>
<evidence type="ECO:0000256" key="1">
    <source>
        <dbReference type="ARBA" id="ARBA00023125"/>
    </source>
</evidence>
<name>A0ABS3QMT2_9BACT</name>
<dbReference type="Pfam" id="PF01381">
    <property type="entry name" value="HTH_3"/>
    <property type="match status" value="1"/>
</dbReference>
<evidence type="ECO:0000313" key="4">
    <source>
        <dbReference type="EMBL" id="MBO2012571.1"/>
    </source>
</evidence>
<feature type="domain" description="HTH cro/C1-type" evidence="3">
    <location>
        <begin position="129"/>
        <end position="183"/>
    </location>
</feature>
<evidence type="ECO:0000259" key="3">
    <source>
        <dbReference type="PROSITE" id="PS50943"/>
    </source>
</evidence>
<dbReference type="Gene3D" id="1.10.260.40">
    <property type="entry name" value="lambda repressor-like DNA-binding domains"/>
    <property type="match status" value="2"/>
</dbReference>
<keyword evidence="1" id="KW-0238">DNA-binding</keyword>
<dbReference type="RefSeq" id="WP_208178306.1">
    <property type="nucleotide sequence ID" value="NZ_JAGETZ010000018.1"/>
</dbReference>
<dbReference type="SUPFAM" id="SSF47413">
    <property type="entry name" value="lambda repressor-like DNA-binding domains"/>
    <property type="match status" value="2"/>
</dbReference>
<proteinExistence type="predicted"/>